<dbReference type="OrthoDB" id="1301859at2759"/>
<evidence type="ECO:0000313" key="2">
    <source>
        <dbReference type="EMBL" id="GFZ21535.1"/>
    </source>
</evidence>
<reference evidence="2 3" key="1">
    <citation type="submission" date="2019-07" db="EMBL/GenBank/DDBJ databases">
        <title>De Novo Assembly of kiwifruit Actinidia rufa.</title>
        <authorList>
            <person name="Sugita-Konishi S."/>
            <person name="Sato K."/>
            <person name="Mori E."/>
            <person name="Abe Y."/>
            <person name="Kisaki G."/>
            <person name="Hamano K."/>
            <person name="Suezawa K."/>
            <person name="Otani M."/>
            <person name="Fukuda T."/>
            <person name="Manabe T."/>
            <person name="Gomi K."/>
            <person name="Tabuchi M."/>
            <person name="Akimitsu K."/>
            <person name="Kataoka I."/>
        </authorList>
    </citation>
    <scope>NUCLEOTIDE SEQUENCE [LARGE SCALE GENOMIC DNA]</scope>
    <source>
        <strain evidence="3">cv. Fuchu</strain>
    </source>
</reference>
<proteinExistence type="predicted"/>
<keyword evidence="3" id="KW-1185">Reference proteome</keyword>
<evidence type="ECO:0000256" key="1">
    <source>
        <dbReference type="SAM" id="Coils"/>
    </source>
</evidence>
<feature type="coiled-coil region" evidence="1">
    <location>
        <begin position="310"/>
        <end position="365"/>
    </location>
</feature>
<dbReference type="AlphaFoldDB" id="A0A7J0HEY7"/>
<organism evidence="2 3">
    <name type="scientific">Actinidia rufa</name>
    <dbReference type="NCBI Taxonomy" id="165716"/>
    <lineage>
        <taxon>Eukaryota</taxon>
        <taxon>Viridiplantae</taxon>
        <taxon>Streptophyta</taxon>
        <taxon>Embryophyta</taxon>
        <taxon>Tracheophyta</taxon>
        <taxon>Spermatophyta</taxon>
        <taxon>Magnoliopsida</taxon>
        <taxon>eudicotyledons</taxon>
        <taxon>Gunneridae</taxon>
        <taxon>Pentapetalae</taxon>
        <taxon>asterids</taxon>
        <taxon>Ericales</taxon>
        <taxon>Actinidiaceae</taxon>
        <taxon>Actinidia</taxon>
    </lineage>
</organism>
<dbReference type="Proteomes" id="UP000585474">
    <property type="component" value="Unassembled WGS sequence"/>
</dbReference>
<accession>A0A7J0HEY7</accession>
<evidence type="ECO:0000313" key="3">
    <source>
        <dbReference type="Proteomes" id="UP000585474"/>
    </source>
</evidence>
<dbReference type="EMBL" id="BJWL01000029">
    <property type="protein sequence ID" value="GFZ21535.1"/>
    <property type="molecule type" value="Genomic_DNA"/>
</dbReference>
<comment type="caution">
    <text evidence="2">The sequence shown here is derived from an EMBL/GenBank/DDBJ whole genome shotgun (WGS) entry which is preliminary data.</text>
</comment>
<gene>
    <name evidence="2" type="ORF">Acr_29g0006970</name>
</gene>
<sequence length="365" mass="39529">MVLSTSAVEVAFYEASFPTGLRCLYTLLKGSGSELGWLYFKARPSKNFLKGPPNNVKGWKRRFFFVSGDDWEFHLSIPHEEGAVRVSRSWGTPVILNSRTFHKYFATGRVEMSSSGGSTVKGDIGGEAEGDIGGGASTFVGHAMMSRRIKLSELAKVVAKKAATPSSKSVVIFEASKTTSKKRTLDDGSKGKQVALDHPLPEAKKIKAGSVAHAAPTRLSVIPGKGSLARLVPSEALGPQASVMASAFKAEKIMVGVILPADKEKVEKLTFDQVVTKFFHVLGQEVILGSSLAVHSRDFVEGALNQRALVESSELEMVRAQNRAIELEGALTKEKSKWKKVAEEVRARNKEVATLEARVAKLEKS</sequence>
<protein>
    <submittedName>
        <fullName evidence="2">Uncharacterized protein</fullName>
    </submittedName>
</protein>
<keyword evidence="1" id="KW-0175">Coiled coil</keyword>
<name>A0A7J0HEY7_9ERIC</name>